<dbReference type="GO" id="GO:0005509">
    <property type="term" value="F:calcium ion binding"/>
    <property type="evidence" value="ECO:0007669"/>
    <property type="project" value="InterPro"/>
</dbReference>
<name>A0A7J7DDT5_TRIWF</name>
<evidence type="ECO:0000313" key="3">
    <source>
        <dbReference type="Proteomes" id="UP000593562"/>
    </source>
</evidence>
<keyword evidence="3" id="KW-1185">Reference proteome</keyword>
<feature type="region of interest" description="Disordered" evidence="1">
    <location>
        <begin position="26"/>
        <end position="45"/>
    </location>
</feature>
<proteinExistence type="predicted"/>
<dbReference type="PANTHER" id="PTHR47319:SF4">
    <property type="entry name" value="CALCIUM-BINDING PROTEIN KIC"/>
    <property type="match status" value="1"/>
</dbReference>
<sequence length="99" mass="11022">MGERSKLADGIERKGIIAFTEYGMSLSHRNNNGKPEQTRRGKGNDQFEDLLPGMVEKLDVEAFVCSKLCGGFQLLADPEKGLIPPESLRRNSPLLLLMF</sequence>
<comment type="caution">
    <text evidence="2">The sequence shown here is derived from an EMBL/GenBank/DDBJ whole genome shotgun (WGS) entry which is preliminary data.</text>
</comment>
<dbReference type="AlphaFoldDB" id="A0A7J7DDT5"/>
<protein>
    <submittedName>
        <fullName evidence="2">Calcium-binding EF-hand family protein</fullName>
    </submittedName>
</protein>
<evidence type="ECO:0000256" key="1">
    <source>
        <dbReference type="SAM" id="MobiDB-lite"/>
    </source>
</evidence>
<dbReference type="InterPro" id="IPR044205">
    <property type="entry name" value="KIC/PBP1/KRP1"/>
</dbReference>
<evidence type="ECO:0000313" key="2">
    <source>
        <dbReference type="EMBL" id="KAF5744418.1"/>
    </source>
</evidence>
<dbReference type="Proteomes" id="UP000593562">
    <property type="component" value="Unassembled WGS sequence"/>
</dbReference>
<dbReference type="PANTHER" id="PTHR47319">
    <property type="entry name" value="CALCIUM-BINDING PROTEIN KIC"/>
    <property type="match status" value="1"/>
</dbReference>
<accession>A0A7J7DDT5</accession>
<organism evidence="2 3">
    <name type="scientific">Tripterygium wilfordii</name>
    <name type="common">Thunder God vine</name>
    <dbReference type="NCBI Taxonomy" id="458696"/>
    <lineage>
        <taxon>Eukaryota</taxon>
        <taxon>Viridiplantae</taxon>
        <taxon>Streptophyta</taxon>
        <taxon>Embryophyta</taxon>
        <taxon>Tracheophyta</taxon>
        <taxon>Spermatophyta</taxon>
        <taxon>Magnoliopsida</taxon>
        <taxon>eudicotyledons</taxon>
        <taxon>Gunneridae</taxon>
        <taxon>Pentapetalae</taxon>
        <taxon>rosids</taxon>
        <taxon>fabids</taxon>
        <taxon>Celastrales</taxon>
        <taxon>Celastraceae</taxon>
        <taxon>Tripterygium</taxon>
    </lineage>
</organism>
<gene>
    <name evidence="2" type="ORF">HS088_TW08G01024</name>
</gene>
<dbReference type="InParanoid" id="A0A7J7DDT5"/>
<reference evidence="2 3" key="1">
    <citation type="journal article" date="2020" name="Nat. Commun.">
        <title>Genome of Tripterygium wilfordii and identification of cytochrome P450 involved in triptolide biosynthesis.</title>
        <authorList>
            <person name="Tu L."/>
            <person name="Su P."/>
            <person name="Zhang Z."/>
            <person name="Gao L."/>
            <person name="Wang J."/>
            <person name="Hu T."/>
            <person name="Zhou J."/>
            <person name="Zhang Y."/>
            <person name="Zhao Y."/>
            <person name="Liu Y."/>
            <person name="Song Y."/>
            <person name="Tong Y."/>
            <person name="Lu Y."/>
            <person name="Yang J."/>
            <person name="Xu C."/>
            <person name="Jia M."/>
            <person name="Peters R.J."/>
            <person name="Huang L."/>
            <person name="Gao W."/>
        </authorList>
    </citation>
    <scope>NUCLEOTIDE SEQUENCE [LARGE SCALE GENOMIC DNA]</scope>
    <source>
        <strain evidence="3">cv. XIE 37</strain>
        <tissue evidence="2">Leaf</tissue>
    </source>
</reference>
<dbReference type="EMBL" id="JAAARO010000008">
    <property type="protein sequence ID" value="KAF5744418.1"/>
    <property type="molecule type" value="Genomic_DNA"/>
</dbReference>
<feature type="compositionally biased region" description="Basic and acidic residues" evidence="1">
    <location>
        <begin position="36"/>
        <end position="45"/>
    </location>
</feature>